<dbReference type="GO" id="GO:0005506">
    <property type="term" value="F:iron ion binding"/>
    <property type="evidence" value="ECO:0007669"/>
    <property type="project" value="InterPro"/>
</dbReference>
<dbReference type="InterPro" id="IPR017972">
    <property type="entry name" value="Cyt_P450_CS"/>
</dbReference>
<evidence type="ECO:0000313" key="9">
    <source>
        <dbReference type="Proteomes" id="UP001174934"/>
    </source>
</evidence>
<dbReference type="GO" id="GO:0020037">
    <property type="term" value="F:heme binding"/>
    <property type="evidence" value="ECO:0007669"/>
    <property type="project" value="InterPro"/>
</dbReference>
<proteinExistence type="inferred from homology"/>
<keyword evidence="3 5" id="KW-0479">Metal-binding</keyword>
<evidence type="ECO:0000256" key="6">
    <source>
        <dbReference type="RuleBase" id="RU000461"/>
    </source>
</evidence>
<keyword evidence="6" id="KW-0503">Monooxygenase</keyword>
<accession>A0AA39XCM9</accession>
<dbReference type="GO" id="GO:0004497">
    <property type="term" value="F:monooxygenase activity"/>
    <property type="evidence" value="ECO:0007669"/>
    <property type="project" value="UniProtKB-KW"/>
</dbReference>
<dbReference type="PRINTS" id="PR00463">
    <property type="entry name" value="EP450I"/>
</dbReference>
<feature type="transmembrane region" description="Helical" evidence="7">
    <location>
        <begin position="12"/>
        <end position="32"/>
    </location>
</feature>
<dbReference type="PROSITE" id="PS00086">
    <property type="entry name" value="CYTOCHROME_P450"/>
    <property type="match status" value="1"/>
</dbReference>
<keyword evidence="7" id="KW-0472">Membrane</keyword>
<comment type="cofactor">
    <cofactor evidence="1 5">
        <name>heme</name>
        <dbReference type="ChEBI" id="CHEBI:30413"/>
    </cofactor>
</comment>
<dbReference type="GO" id="GO:0016705">
    <property type="term" value="F:oxidoreductase activity, acting on paired donors, with incorporation or reduction of molecular oxygen"/>
    <property type="evidence" value="ECO:0007669"/>
    <property type="project" value="InterPro"/>
</dbReference>
<reference evidence="8" key="1">
    <citation type="submission" date="2023-06" db="EMBL/GenBank/DDBJ databases">
        <title>Genome-scale phylogeny and comparative genomics of the fungal order Sordariales.</title>
        <authorList>
            <consortium name="Lawrence Berkeley National Laboratory"/>
            <person name="Hensen N."/>
            <person name="Bonometti L."/>
            <person name="Westerberg I."/>
            <person name="Brannstrom I.O."/>
            <person name="Guillou S."/>
            <person name="Cros-Aarteil S."/>
            <person name="Calhoun S."/>
            <person name="Haridas S."/>
            <person name="Kuo A."/>
            <person name="Mondo S."/>
            <person name="Pangilinan J."/>
            <person name="Riley R."/>
            <person name="LaButti K."/>
            <person name="Andreopoulos B."/>
            <person name="Lipzen A."/>
            <person name="Chen C."/>
            <person name="Yanf M."/>
            <person name="Daum C."/>
            <person name="Ng V."/>
            <person name="Clum A."/>
            <person name="Steindorff A."/>
            <person name="Ohm R."/>
            <person name="Martin F."/>
            <person name="Silar P."/>
            <person name="Natvig D."/>
            <person name="Lalanne C."/>
            <person name="Gautier V."/>
            <person name="Ament-velasquez S.L."/>
            <person name="Kruys A."/>
            <person name="Hutchinson M.I."/>
            <person name="Powell A.J."/>
            <person name="Barry K."/>
            <person name="Miller A.N."/>
            <person name="Grigoriev I.V."/>
            <person name="Debuchy R."/>
            <person name="Gladieux P."/>
            <person name="Thoren M.H."/>
            <person name="Johannesson H."/>
        </authorList>
    </citation>
    <scope>NUCLEOTIDE SEQUENCE</scope>
    <source>
        <strain evidence="8">SMH3391-2</strain>
    </source>
</reference>
<sequence>MEVSLEPTKMWPGVLAGLVGAGLTYVVATVTYRRFLHPLANVPGPFLPAVTWLYIWWFNIPKAGQFYKEIERLHSIYGPIDPAFYGFFGLGMAMFATESNELYRQRRAPLNSFFSRKTVLELEDVVHEKTDSERDQPTGMHHGFRALSLDVITDYAFNDCYNFLDTPDFGLWFAELTKVIGPRVVANILEIKRKIDAGIKPKKRTVFHQLLDPELAESRKFVSPSVTQMENEAFSIIGAASDTVGQTLTVGTAHIITNPTICKRLRQELVAAYPDPTAKMLFTDLEKLPYLTAVIKESLRLSYAILARLPRKIGAKGLEVQGYFIPNGMSVSMSAWMMNRNPEAFPGPDRFDPTRWLDPDPNVVRAREKCLVAFSRGSRVCLGLILAWCELYVTFGTVFRQFENLEAYNSGPEDLFLRGWVCAWFRVKDYGAKLYFFFDGFDSRPLYMGNVTANWGNIKHQIACVVVRGGRDHIRVDYEDVEGGGPERAVPAGWGITGGNLNSIHVPIRPQPQLTNTQESSAMGASGPAGSQDGFTYVAADTPRTAPLYQDASNGLWQLRINRGLNQLETNQPEMDAEAGPATAAGTSTTNLIPRQNQRTYGRDPTLSFGGSADTGKRAAAKEMRALENMSRPSSWQKLMKLCVKEGEFTAGAADEARTLERSKKLEDDSVCCKSADSVFADMLVA</sequence>
<dbReference type="InterPro" id="IPR001128">
    <property type="entry name" value="Cyt_P450"/>
</dbReference>
<gene>
    <name evidence="8" type="ORF">B0T17DRAFT_616570</name>
</gene>
<comment type="similarity">
    <text evidence="6">Belongs to the cytochrome P450 family.</text>
</comment>
<keyword evidence="4 5" id="KW-0408">Iron</keyword>
<protein>
    <submittedName>
        <fullName evidence="8">Cytochrome P450</fullName>
    </submittedName>
</protein>
<dbReference type="PANTHER" id="PTHR24305:SF152">
    <property type="entry name" value="P450, PUTATIVE (EUROFUNG)-RELATED"/>
    <property type="match status" value="1"/>
</dbReference>
<evidence type="ECO:0000256" key="1">
    <source>
        <dbReference type="ARBA" id="ARBA00001971"/>
    </source>
</evidence>
<keyword evidence="7" id="KW-0812">Transmembrane</keyword>
<keyword evidence="9" id="KW-1185">Reference proteome</keyword>
<dbReference type="PANTHER" id="PTHR24305">
    <property type="entry name" value="CYTOCHROME P450"/>
    <property type="match status" value="1"/>
</dbReference>
<evidence type="ECO:0000256" key="7">
    <source>
        <dbReference type="SAM" id="Phobius"/>
    </source>
</evidence>
<organism evidence="8 9">
    <name type="scientific">Bombardia bombarda</name>
    <dbReference type="NCBI Taxonomy" id="252184"/>
    <lineage>
        <taxon>Eukaryota</taxon>
        <taxon>Fungi</taxon>
        <taxon>Dikarya</taxon>
        <taxon>Ascomycota</taxon>
        <taxon>Pezizomycotina</taxon>
        <taxon>Sordariomycetes</taxon>
        <taxon>Sordariomycetidae</taxon>
        <taxon>Sordariales</taxon>
        <taxon>Lasiosphaeriaceae</taxon>
        <taxon>Bombardia</taxon>
    </lineage>
</organism>
<keyword evidence="6" id="KW-0560">Oxidoreductase</keyword>
<dbReference type="Gene3D" id="1.10.630.10">
    <property type="entry name" value="Cytochrome P450"/>
    <property type="match status" value="1"/>
</dbReference>
<feature type="binding site" description="axial binding residue" evidence="5">
    <location>
        <position position="381"/>
    </location>
    <ligand>
        <name>heme</name>
        <dbReference type="ChEBI" id="CHEBI:30413"/>
    </ligand>
    <ligandPart>
        <name>Fe</name>
        <dbReference type="ChEBI" id="CHEBI:18248"/>
    </ligandPart>
</feature>
<comment type="caution">
    <text evidence="8">The sequence shown here is derived from an EMBL/GenBank/DDBJ whole genome shotgun (WGS) entry which is preliminary data.</text>
</comment>
<evidence type="ECO:0000313" key="8">
    <source>
        <dbReference type="EMBL" id="KAK0630987.1"/>
    </source>
</evidence>
<dbReference type="Pfam" id="PF00067">
    <property type="entry name" value="p450"/>
    <property type="match status" value="1"/>
</dbReference>
<dbReference type="InterPro" id="IPR036396">
    <property type="entry name" value="Cyt_P450_sf"/>
</dbReference>
<evidence type="ECO:0000256" key="3">
    <source>
        <dbReference type="ARBA" id="ARBA00022723"/>
    </source>
</evidence>
<evidence type="ECO:0000256" key="4">
    <source>
        <dbReference type="ARBA" id="ARBA00023004"/>
    </source>
</evidence>
<keyword evidence="2 5" id="KW-0349">Heme</keyword>
<dbReference type="EMBL" id="JAULSR010000002">
    <property type="protein sequence ID" value="KAK0630987.1"/>
    <property type="molecule type" value="Genomic_DNA"/>
</dbReference>
<dbReference type="InterPro" id="IPR002401">
    <property type="entry name" value="Cyt_P450_E_grp-I"/>
</dbReference>
<feature type="transmembrane region" description="Helical" evidence="7">
    <location>
        <begin position="39"/>
        <end position="57"/>
    </location>
</feature>
<dbReference type="CDD" id="cd11062">
    <property type="entry name" value="CYP58-like"/>
    <property type="match status" value="1"/>
</dbReference>
<dbReference type="Proteomes" id="UP001174934">
    <property type="component" value="Unassembled WGS sequence"/>
</dbReference>
<evidence type="ECO:0000256" key="5">
    <source>
        <dbReference type="PIRSR" id="PIRSR602401-1"/>
    </source>
</evidence>
<dbReference type="AlphaFoldDB" id="A0AA39XCM9"/>
<dbReference type="SUPFAM" id="SSF48264">
    <property type="entry name" value="Cytochrome P450"/>
    <property type="match status" value="1"/>
</dbReference>
<name>A0AA39XCM9_9PEZI</name>
<evidence type="ECO:0000256" key="2">
    <source>
        <dbReference type="ARBA" id="ARBA00022617"/>
    </source>
</evidence>
<dbReference type="InterPro" id="IPR050121">
    <property type="entry name" value="Cytochrome_P450_monoxygenase"/>
</dbReference>
<keyword evidence="7" id="KW-1133">Transmembrane helix</keyword>